<dbReference type="GO" id="GO:0006979">
    <property type="term" value="P:response to oxidative stress"/>
    <property type="evidence" value="ECO:0007669"/>
    <property type="project" value="UniProtKB-UniRule"/>
</dbReference>
<dbReference type="InterPro" id="IPR033905">
    <property type="entry name" value="Secretory_peroxidase"/>
</dbReference>
<keyword evidence="7 18" id="KW-0349">Heme</keyword>
<feature type="site" description="Transition state stabilizer" evidence="16">
    <location>
        <position position="74"/>
    </location>
</feature>
<dbReference type="OrthoDB" id="2113341at2759"/>
<gene>
    <name evidence="20" type="ORF">FRX31_026434</name>
</gene>
<evidence type="ECO:0000256" key="10">
    <source>
        <dbReference type="ARBA" id="ARBA00022837"/>
    </source>
</evidence>
<evidence type="ECO:0000256" key="5">
    <source>
        <dbReference type="ARBA" id="ARBA00022525"/>
    </source>
</evidence>
<dbReference type="GO" id="GO:0005576">
    <property type="term" value="C:extracellular region"/>
    <property type="evidence" value="ECO:0007669"/>
    <property type="project" value="UniProtKB-SubCell"/>
</dbReference>
<evidence type="ECO:0000259" key="19">
    <source>
        <dbReference type="PROSITE" id="PS50873"/>
    </source>
</evidence>
<dbReference type="PROSITE" id="PS00435">
    <property type="entry name" value="PEROXIDASE_1"/>
    <property type="match status" value="1"/>
</dbReference>
<keyword evidence="11 18" id="KW-0560">Oxidoreductase</keyword>
<comment type="function">
    <text evidence="2">Removal of H(2)O(2), oxidation of toxic reductants, biosynthesis and degradation of lignin, suberization, auxin catabolism, response to environmental stresses such as wounding, pathogen attack and oxidative stress. These functions might be dependent on each isozyme/isoform in each plant tissue.</text>
</comment>
<dbReference type="SUPFAM" id="SSF48113">
    <property type="entry name" value="Heme-dependent peroxidases"/>
    <property type="match status" value="1"/>
</dbReference>
<evidence type="ECO:0000256" key="9">
    <source>
        <dbReference type="ARBA" id="ARBA00022729"/>
    </source>
</evidence>
<organism evidence="20 21">
    <name type="scientific">Thalictrum thalictroides</name>
    <name type="common">Rue-anemone</name>
    <name type="synonym">Anemone thalictroides</name>
    <dbReference type="NCBI Taxonomy" id="46969"/>
    <lineage>
        <taxon>Eukaryota</taxon>
        <taxon>Viridiplantae</taxon>
        <taxon>Streptophyta</taxon>
        <taxon>Embryophyta</taxon>
        <taxon>Tracheophyta</taxon>
        <taxon>Spermatophyta</taxon>
        <taxon>Magnoliopsida</taxon>
        <taxon>Ranunculales</taxon>
        <taxon>Ranunculaceae</taxon>
        <taxon>Thalictroideae</taxon>
        <taxon>Thalictrum</taxon>
    </lineage>
</organism>
<dbReference type="PRINTS" id="PR00461">
    <property type="entry name" value="PLPEROXIDASE"/>
</dbReference>
<evidence type="ECO:0000256" key="6">
    <source>
        <dbReference type="ARBA" id="ARBA00022559"/>
    </source>
</evidence>
<dbReference type="GO" id="GO:0140825">
    <property type="term" value="F:lactoperoxidase activity"/>
    <property type="evidence" value="ECO:0007669"/>
    <property type="project" value="UniProtKB-EC"/>
</dbReference>
<dbReference type="CDD" id="cd00693">
    <property type="entry name" value="secretory_peroxidase"/>
    <property type="match status" value="1"/>
</dbReference>
<feature type="binding site" evidence="15">
    <location>
        <position position="260"/>
    </location>
    <ligand>
        <name>Ca(2+)</name>
        <dbReference type="ChEBI" id="CHEBI:29108"/>
        <label>2</label>
    </ligand>
</feature>
<dbReference type="FunFam" id="1.10.420.10:FF:000007">
    <property type="entry name" value="Peroxidase"/>
    <property type="match status" value="1"/>
</dbReference>
<dbReference type="InterPro" id="IPR010255">
    <property type="entry name" value="Haem_peroxidase_sf"/>
</dbReference>
<dbReference type="GO" id="GO:0020037">
    <property type="term" value="F:heme binding"/>
    <property type="evidence" value="ECO:0007669"/>
    <property type="project" value="UniProtKB-UniRule"/>
</dbReference>
<name>A0A7J6VFU4_THATH</name>
<feature type="signal peptide" evidence="18">
    <location>
        <begin position="1"/>
        <end position="25"/>
    </location>
</feature>
<evidence type="ECO:0000256" key="14">
    <source>
        <dbReference type="PIRSR" id="PIRSR600823-2"/>
    </source>
</evidence>
<feature type="binding site" evidence="15">
    <location>
        <position position="79"/>
    </location>
    <ligand>
        <name>Ca(2+)</name>
        <dbReference type="ChEBI" id="CHEBI:29108"/>
        <label>1</label>
    </ligand>
</feature>
<keyword evidence="21" id="KW-1185">Reference proteome</keyword>
<comment type="similarity">
    <text evidence="3">Belongs to the peroxidase family. Ascorbate peroxidase subfamily.</text>
</comment>
<evidence type="ECO:0000256" key="13">
    <source>
        <dbReference type="ARBA" id="ARBA00023157"/>
    </source>
</evidence>
<feature type="binding site" evidence="15">
    <location>
        <position position="98"/>
    </location>
    <ligand>
        <name>Ca(2+)</name>
        <dbReference type="ChEBI" id="CHEBI:29108"/>
        <label>1</label>
    </ligand>
</feature>
<evidence type="ECO:0000256" key="12">
    <source>
        <dbReference type="ARBA" id="ARBA00023004"/>
    </source>
</evidence>
<reference evidence="20 21" key="1">
    <citation type="submission" date="2020-06" db="EMBL/GenBank/DDBJ databases">
        <title>Transcriptomic and genomic resources for Thalictrum thalictroides and T. hernandezii: Facilitating candidate gene discovery in an emerging model plant lineage.</title>
        <authorList>
            <person name="Arias T."/>
            <person name="Riano-Pachon D.M."/>
            <person name="Di Stilio V.S."/>
        </authorList>
    </citation>
    <scope>NUCLEOTIDE SEQUENCE [LARGE SCALE GENOMIC DNA]</scope>
    <source>
        <strain evidence="21">cv. WT478/WT964</strain>
        <tissue evidence="20">Leaves</tissue>
    </source>
</reference>
<feature type="chain" id="PRO_5029943517" description="Peroxidase" evidence="18">
    <location>
        <begin position="26"/>
        <end position="343"/>
    </location>
</feature>
<keyword evidence="6 18" id="KW-0575">Peroxidase</keyword>
<feature type="binding site" evidence="15">
    <location>
        <position position="86"/>
    </location>
    <ligand>
        <name>Ca(2+)</name>
        <dbReference type="ChEBI" id="CHEBI:29108"/>
        <label>1</label>
    </ligand>
</feature>
<dbReference type="InterPro" id="IPR002016">
    <property type="entry name" value="Haem_peroxidase"/>
</dbReference>
<feature type="binding site" evidence="15">
    <location>
        <position position="82"/>
    </location>
    <ligand>
        <name>Ca(2+)</name>
        <dbReference type="ChEBI" id="CHEBI:29108"/>
        <label>1</label>
    </ligand>
</feature>
<accession>A0A7J6VFU4</accession>
<evidence type="ECO:0000256" key="2">
    <source>
        <dbReference type="ARBA" id="ARBA00002322"/>
    </source>
</evidence>
<feature type="binding site" evidence="15">
    <location>
        <position position="201"/>
    </location>
    <ligand>
        <name>Ca(2+)</name>
        <dbReference type="ChEBI" id="CHEBI:29108"/>
        <label>2</label>
    </ligand>
</feature>
<keyword evidence="5 18" id="KW-0964">Secreted</keyword>
<feature type="binding site" evidence="15">
    <location>
        <position position="84"/>
    </location>
    <ligand>
        <name>Ca(2+)</name>
        <dbReference type="ChEBI" id="CHEBI:29108"/>
        <label>1</label>
    </ligand>
</feature>
<keyword evidence="8 15" id="KW-0479">Metal-binding</keyword>
<evidence type="ECO:0000256" key="16">
    <source>
        <dbReference type="PIRSR" id="PIRSR600823-4"/>
    </source>
</evidence>
<dbReference type="PRINTS" id="PR00458">
    <property type="entry name" value="PEROXIDASE"/>
</dbReference>
<sequence length="343" mass="38121">MMRRDDHLLVLLAIVLISYLSVSNAAEVVGLPKTGLVRQFYKKHNTCDDLEEYIKHQVKLFWTNDRSITPKLLRLVYSDCFVTGCDASILLDKPDNSEKKAPQNIGLGGFVFIDQLKKVVEKRCPGSVSCADILMLAARDAVHLAGAPSYPVLTGRRDGLHSSAASVDLPSPSISFTDALDHFEKKGLNLLDMVTLLGAHTMGSTRCRYILDRLYNFNGSKKPDPSMDKALLTELRTKCPKKTRKGQTDPLVFLNKNSGTKYNFNNSYYSNVLNKQAVLGIDQLLLTTEDSTAITQEFADGFEDFRKAWAFSMSKMGSIGVLTGDQGEIRRNCRLTNADNPNL</sequence>
<evidence type="ECO:0000256" key="3">
    <source>
        <dbReference type="ARBA" id="ARBA00006873"/>
    </source>
</evidence>
<comment type="cofactor">
    <cofactor evidence="15 18">
        <name>heme b</name>
        <dbReference type="ChEBI" id="CHEBI:60344"/>
    </cofactor>
    <text evidence="15 18">Binds 1 heme b (iron(II)-protoporphyrin IX) group per subunit.</text>
</comment>
<evidence type="ECO:0000256" key="1">
    <source>
        <dbReference type="ARBA" id="ARBA00000189"/>
    </source>
</evidence>
<comment type="caution">
    <text evidence="20">The sequence shown here is derived from an EMBL/GenBank/DDBJ whole genome shotgun (WGS) entry which is preliminary data.</text>
</comment>
<feature type="binding site" evidence="14">
    <location>
        <position position="170"/>
    </location>
    <ligand>
        <name>substrate</name>
    </ligand>
</feature>
<feature type="disulfide bond" evidence="17">
    <location>
        <begin position="207"/>
        <end position="239"/>
    </location>
</feature>
<dbReference type="Proteomes" id="UP000554482">
    <property type="component" value="Unassembled WGS sequence"/>
</dbReference>
<evidence type="ECO:0000256" key="8">
    <source>
        <dbReference type="ARBA" id="ARBA00022723"/>
    </source>
</evidence>
<evidence type="ECO:0000256" key="11">
    <source>
        <dbReference type="ARBA" id="ARBA00023002"/>
    </source>
</evidence>
<dbReference type="PANTHER" id="PTHR31517">
    <property type="match status" value="1"/>
</dbReference>
<dbReference type="GO" id="GO:0042744">
    <property type="term" value="P:hydrogen peroxide catabolic process"/>
    <property type="evidence" value="ECO:0007669"/>
    <property type="project" value="UniProtKB-KW"/>
</dbReference>
<feature type="disulfide bond" evidence="17">
    <location>
        <begin position="47"/>
        <end position="124"/>
    </location>
</feature>
<keyword evidence="9 18" id="KW-0732">Signal</keyword>
<comment type="catalytic activity">
    <reaction evidence="1 18">
        <text>2 a phenolic donor + H2O2 = 2 a phenolic radical donor + 2 H2O</text>
        <dbReference type="Rhea" id="RHEA:56136"/>
        <dbReference type="ChEBI" id="CHEBI:15377"/>
        <dbReference type="ChEBI" id="CHEBI:16240"/>
        <dbReference type="ChEBI" id="CHEBI:139520"/>
        <dbReference type="ChEBI" id="CHEBI:139521"/>
        <dbReference type="EC" id="1.11.1.7"/>
    </reaction>
</comment>
<feature type="disulfide bond" evidence="17">
    <location>
        <begin position="130"/>
        <end position="333"/>
    </location>
</feature>
<evidence type="ECO:0000313" key="20">
    <source>
        <dbReference type="EMBL" id="KAF5183979.1"/>
    </source>
</evidence>
<dbReference type="PROSITE" id="PS50873">
    <property type="entry name" value="PEROXIDASE_4"/>
    <property type="match status" value="1"/>
</dbReference>
<dbReference type="InterPro" id="IPR019793">
    <property type="entry name" value="Peroxidases_heam-ligand_BS"/>
</dbReference>
<evidence type="ECO:0000313" key="21">
    <source>
        <dbReference type="Proteomes" id="UP000554482"/>
    </source>
</evidence>
<feature type="binding site" description="axial binding residue" evidence="15">
    <location>
        <position position="200"/>
    </location>
    <ligand>
        <name>heme b</name>
        <dbReference type="ChEBI" id="CHEBI:60344"/>
    </ligand>
    <ligandPart>
        <name>Fe</name>
        <dbReference type="ChEBI" id="CHEBI:18248"/>
    </ligandPart>
</feature>
<dbReference type="AlphaFoldDB" id="A0A7J6VFU4"/>
<dbReference type="Gene3D" id="1.10.420.10">
    <property type="entry name" value="Peroxidase, domain 2"/>
    <property type="match status" value="1"/>
</dbReference>
<evidence type="ECO:0000256" key="15">
    <source>
        <dbReference type="PIRSR" id="PIRSR600823-3"/>
    </source>
</evidence>
<dbReference type="GO" id="GO:0046872">
    <property type="term" value="F:metal ion binding"/>
    <property type="evidence" value="ECO:0007669"/>
    <property type="project" value="UniProtKB-UniRule"/>
</dbReference>
<dbReference type="Pfam" id="PF00141">
    <property type="entry name" value="peroxidase"/>
    <property type="match status" value="1"/>
</dbReference>
<keyword evidence="13 17" id="KW-1015">Disulfide bond</keyword>
<feature type="domain" description="Plant heme peroxidase family profile" evidence="19">
    <location>
        <begin position="35"/>
        <end position="337"/>
    </location>
</feature>
<feature type="binding site" evidence="15">
    <location>
        <position position="88"/>
    </location>
    <ligand>
        <name>Ca(2+)</name>
        <dbReference type="ChEBI" id="CHEBI:29108"/>
        <label>1</label>
    </ligand>
</feature>
<evidence type="ECO:0000256" key="4">
    <source>
        <dbReference type="ARBA" id="ARBA00012313"/>
    </source>
</evidence>
<comment type="subcellular location">
    <subcellularLocation>
        <location evidence="18">Secreted</location>
    </subcellularLocation>
</comment>
<keyword evidence="12 15" id="KW-0408">Iron</keyword>
<dbReference type="PANTHER" id="PTHR31517:SF59">
    <property type="entry name" value="PEROXIDASE"/>
    <property type="match status" value="1"/>
</dbReference>
<feature type="disulfide bond" evidence="17">
    <location>
        <begin position="80"/>
        <end position="85"/>
    </location>
</feature>
<comment type="similarity">
    <text evidence="18">Belongs to the peroxidase family. Classical plant (class III) peroxidase subfamily.</text>
</comment>
<dbReference type="EMBL" id="JABWDY010032710">
    <property type="protein sequence ID" value="KAF5183979.1"/>
    <property type="molecule type" value="Genomic_DNA"/>
</dbReference>
<protein>
    <recommendedName>
        <fullName evidence="4 18">Peroxidase</fullName>
        <ecNumber evidence="4 18">1.11.1.7</ecNumber>
    </recommendedName>
</protein>
<dbReference type="Gene3D" id="1.10.520.10">
    <property type="match status" value="1"/>
</dbReference>
<evidence type="ECO:0000256" key="7">
    <source>
        <dbReference type="ARBA" id="ARBA00022617"/>
    </source>
</evidence>
<evidence type="ECO:0000256" key="17">
    <source>
        <dbReference type="PIRSR" id="PIRSR600823-5"/>
    </source>
</evidence>
<dbReference type="EC" id="1.11.1.7" evidence="4 18"/>
<keyword evidence="18" id="KW-0376">Hydrogen peroxide</keyword>
<evidence type="ECO:0000256" key="18">
    <source>
        <dbReference type="RuleBase" id="RU362060"/>
    </source>
</evidence>
<proteinExistence type="inferred from homology"/>
<dbReference type="InterPro" id="IPR000823">
    <property type="entry name" value="Peroxidase_pln"/>
</dbReference>
<keyword evidence="10 15" id="KW-0106">Calcium</keyword>
<comment type="cofactor">
    <cofactor evidence="15 18">
        <name>Ca(2+)</name>
        <dbReference type="ChEBI" id="CHEBI:29108"/>
    </cofactor>
    <text evidence="15 18">Binds 2 calcium ions per subunit.</text>
</comment>